<keyword evidence="6 10" id="KW-0812">Transmembrane</keyword>
<evidence type="ECO:0000313" key="12">
    <source>
        <dbReference type="Proteomes" id="UP000634529"/>
    </source>
</evidence>
<reference evidence="11 12" key="1">
    <citation type="submission" date="2020-09" db="EMBL/GenBank/DDBJ databases">
        <title>Paenibacillus sp. CAU 1523 isolated from sand of Haeundae Beach.</title>
        <authorList>
            <person name="Kim W."/>
        </authorList>
    </citation>
    <scope>NUCLEOTIDE SEQUENCE [LARGE SCALE GENOMIC DNA]</scope>
    <source>
        <strain evidence="11 12">CAU 1523</strain>
    </source>
</reference>
<evidence type="ECO:0000256" key="8">
    <source>
        <dbReference type="ARBA" id="ARBA00023136"/>
    </source>
</evidence>
<proteinExistence type="inferred from homology"/>
<dbReference type="CDD" id="cd13143">
    <property type="entry name" value="MATE_MepA_like"/>
    <property type="match status" value="1"/>
</dbReference>
<evidence type="ECO:0000256" key="7">
    <source>
        <dbReference type="ARBA" id="ARBA00022989"/>
    </source>
</evidence>
<feature type="transmembrane region" description="Helical" evidence="10">
    <location>
        <begin position="390"/>
        <end position="411"/>
    </location>
</feature>
<keyword evidence="7 10" id="KW-1133">Transmembrane helix</keyword>
<feature type="transmembrane region" description="Helical" evidence="10">
    <location>
        <begin position="62"/>
        <end position="85"/>
    </location>
</feature>
<evidence type="ECO:0000256" key="3">
    <source>
        <dbReference type="ARBA" id="ARBA00022106"/>
    </source>
</evidence>
<organism evidence="11 12">
    <name type="scientific">Paenibacillus arenosi</name>
    <dbReference type="NCBI Taxonomy" id="2774142"/>
    <lineage>
        <taxon>Bacteria</taxon>
        <taxon>Bacillati</taxon>
        <taxon>Bacillota</taxon>
        <taxon>Bacilli</taxon>
        <taxon>Bacillales</taxon>
        <taxon>Paenibacillaceae</taxon>
        <taxon>Paenibacillus</taxon>
    </lineage>
</organism>
<dbReference type="Proteomes" id="UP000634529">
    <property type="component" value="Unassembled WGS sequence"/>
</dbReference>
<keyword evidence="5" id="KW-1003">Cell membrane</keyword>
<feature type="transmembrane region" description="Helical" evidence="10">
    <location>
        <begin position="169"/>
        <end position="189"/>
    </location>
</feature>
<keyword evidence="9" id="KW-0046">Antibiotic resistance</keyword>
<evidence type="ECO:0000256" key="6">
    <source>
        <dbReference type="ARBA" id="ARBA00022692"/>
    </source>
</evidence>
<feature type="transmembrane region" description="Helical" evidence="10">
    <location>
        <begin position="195"/>
        <end position="215"/>
    </location>
</feature>
<dbReference type="InterPro" id="IPR048279">
    <property type="entry name" value="MdtK-like"/>
</dbReference>
<dbReference type="PIRSF" id="PIRSF006603">
    <property type="entry name" value="DinF"/>
    <property type="match status" value="1"/>
</dbReference>
<name>A0ABR9AYY6_9BACL</name>
<gene>
    <name evidence="11" type="ORF">IFO66_13730</name>
</gene>
<feature type="transmembrane region" description="Helical" evidence="10">
    <location>
        <begin position="136"/>
        <end position="157"/>
    </location>
</feature>
<dbReference type="PANTHER" id="PTHR43823:SF3">
    <property type="entry name" value="MULTIDRUG EXPORT PROTEIN MEPA"/>
    <property type="match status" value="1"/>
</dbReference>
<keyword evidence="12" id="KW-1185">Reference proteome</keyword>
<dbReference type="Pfam" id="PF01554">
    <property type="entry name" value="MatE"/>
    <property type="match status" value="2"/>
</dbReference>
<evidence type="ECO:0000256" key="2">
    <source>
        <dbReference type="ARBA" id="ARBA00008417"/>
    </source>
</evidence>
<keyword evidence="4" id="KW-0813">Transport</keyword>
<protein>
    <recommendedName>
        <fullName evidence="3">Multidrug export protein MepA</fullName>
    </recommendedName>
</protein>
<evidence type="ECO:0000256" key="9">
    <source>
        <dbReference type="ARBA" id="ARBA00023251"/>
    </source>
</evidence>
<dbReference type="InterPro" id="IPR002528">
    <property type="entry name" value="MATE_fam"/>
</dbReference>
<evidence type="ECO:0000256" key="5">
    <source>
        <dbReference type="ARBA" id="ARBA00022475"/>
    </source>
</evidence>
<feature type="transmembrane region" description="Helical" evidence="10">
    <location>
        <begin position="274"/>
        <end position="298"/>
    </location>
</feature>
<comment type="caution">
    <text evidence="11">The sequence shown here is derived from an EMBL/GenBank/DDBJ whole genome shotgun (WGS) entry which is preliminary data.</text>
</comment>
<dbReference type="RefSeq" id="WP_192025696.1">
    <property type="nucleotide sequence ID" value="NZ_JACYTN010000010.1"/>
</dbReference>
<dbReference type="InterPro" id="IPR051327">
    <property type="entry name" value="MATE_MepA_subfamily"/>
</dbReference>
<feature type="transmembrane region" description="Helical" evidence="10">
    <location>
        <begin position="318"/>
        <end position="338"/>
    </location>
</feature>
<keyword evidence="8 10" id="KW-0472">Membrane</keyword>
<feature type="transmembrane region" description="Helical" evidence="10">
    <location>
        <begin position="236"/>
        <end position="262"/>
    </location>
</feature>
<feature type="transmembrane region" description="Helical" evidence="10">
    <location>
        <begin position="97"/>
        <end position="116"/>
    </location>
</feature>
<feature type="transmembrane region" description="Helical" evidence="10">
    <location>
        <begin position="358"/>
        <end position="378"/>
    </location>
</feature>
<evidence type="ECO:0000256" key="4">
    <source>
        <dbReference type="ARBA" id="ARBA00022448"/>
    </source>
</evidence>
<dbReference type="PANTHER" id="PTHR43823">
    <property type="entry name" value="SPORULATION PROTEIN YKVU"/>
    <property type="match status" value="1"/>
</dbReference>
<feature type="transmembrane region" description="Helical" evidence="10">
    <location>
        <begin position="20"/>
        <end position="42"/>
    </location>
</feature>
<comment type="subcellular location">
    <subcellularLocation>
        <location evidence="1">Cell membrane</location>
        <topology evidence="1">Multi-pass membrane protein</topology>
    </subcellularLocation>
</comment>
<dbReference type="InterPro" id="IPR045070">
    <property type="entry name" value="MATE_MepA-like"/>
</dbReference>
<evidence type="ECO:0000256" key="1">
    <source>
        <dbReference type="ARBA" id="ARBA00004651"/>
    </source>
</evidence>
<sequence length="458" mass="50069">MDEQKRMILSDNLWSVMWKLSWPAIVAMVLYGLNMIVDAIFVGKFVGEDALAGVSIAYQLSALTLGLGSLIGVGAGSLLGISLGANDVHVQKRLIGNVNYITIVVSVVYTIVGLVFAVPLVKLMGGTGAALEMGVAYYKITVIGSVFWIYGLAANMLVRAEGKMKSAAVMMGAGLLINILFNYIFIVLLEYGVSGAAWATNIGMLVYTLMGILYFKKGKATFPVSNPFAVHRDKQIVKSIVSMGMPSLIMNIMIAIQAVVVFDVLSKHGTLYDIAFYGAVFRIFNFLMTPIFGLMRALQPVLSINYGAQQYDRVIKGFWIFVAAGMLFILPFWAMFMISPQTILGTMFDVSTITNASLLNAQIFLSILPLLSFVFMAMTLFPAIDHSKPATVLGIVRQVIFYMPIMIIMPRMFGLDWVYVGSALIDLATLAIALVYVLKAFKKLKAAEYSNRQANAST</sequence>
<feature type="transmembrane region" description="Helical" evidence="10">
    <location>
        <begin position="417"/>
        <end position="438"/>
    </location>
</feature>
<comment type="similarity">
    <text evidence="2">Belongs to the multi antimicrobial extrusion (MATE) (TC 2.A.66.1) family. MepA subfamily.</text>
</comment>
<evidence type="ECO:0000313" key="11">
    <source>
        <dbReference type="EMBL" id="MBD8499351.1"/>
    </source>
</evidence>
<evidence type="ECO:0000256" key="10">
    <source>
        <dbReference type="SAM" id="Phobius"/>
    </source>
</evidence>
<accession>A0ABR9AYY6</accession>
<dbReference type="EMBL" id="JACYTN010000010">
    <property type="protein sequence ID" value="MBD8499351.1"/>
    <property type="molecule type" value="Genomic_DNA"/>
</dbReference>